<dbReference type="InterPro" id="IPR058031">
    <property type="entry name" value="AAA_lid_NorR"/>
</dbReference>
<dbReference type="PANTHER" id="PTHR32071">
    <property type="entry name" value="TRANSCRIPTIONAL REGULATORY PROTEIN"/>
    <property type="match status" value="1"/>
</dbReference>
<dbReference type="SMART" id="SM00382">
    <property type="entry name" value="AAA"/>
    <property type="match status" value="1"/>
</dbReference>
<name>A0A4P5PQW9_9ENTE</name>
<dbReference type="Gene3D" id="3.40.50.300">
    <property type="entry name" value="P-loop containing nucleotide triphosphate hydrolases"/>
    <property type="match status" value="1"/>
</dbReference>
<dbReference type="GO" id="GO:0006355">
    <property type="term" value="P:regulation of DNA-templated transcription"/>
    <property type="evidence" value="ECO:0007669"/>
    <property type="project" value="InterPro"/>
</dbReference>
<dbReference type="GO" id="GO:0043565">
    <property type="term" value="F:sequence-specific DNA binding"/>
    <property type="evidence" value="ECO:0007669"/>
    <property type="project" value="InterPro"/>
</dbReference>
<dbReference type="InterPro" id="IPR013767">
    <property type="entry name" value="PAS_fold"/>
</dbReference>
<protein>
    <submittedName>
        <fullName evidence="8">Sigma-54-dependent Fis family transcriptional regulator</fullName>
    </submittedName>
</protein>
<dbReference type="PROSITE" id="PS00676">
    <property type="entry name" value="SIGMA54_INTERACT_2"/>
    <property type="match status" value="1"/>
</dbReference>
<dbReference type="InterPro" id="IPR002197">
    <property type="entry name" value="HTH_Fis"/>
</dbReference>
<dbReference type="AlphaFoldDB" id="A0A4P5PQW9"/>
<evidence type="ECO:0000256" key="2">
    <source>
        <dbReference type="ARBA" id="ARBA00022840"/>
    </source>
</evidence>
<sequence length="579" mass="64660">MSYAEIMEVISQCGLGAVLLSREKRILAINEMGDRLLHGEGRLVGALLPEKAALLCHESDEPCYVNIAFGEYLCRCPAPEVTDLPDDSELIVFRVATNDACHDMLITVLNGISESVILFDGEGRIYLLNDAAVELDSIVTSDVLGKHVTEVYQVEEGQYLKIPQVIEEKQPAMNFRQRYTTCFGKKVDIVANVIPIVQNSQTLGAFNVMEDWSATSELHKKIIDLQDKLIVKPKLSKDKGKPTLTAKFHFEDIIHISHEMNKMVSRCKQIAQSDSSVMIYGETGTGKELLAQSIHNASKRAQGPFLAINCAAIPENLLEGLLFGTEEGAYTGAESRAGLFEQANGGTLLLDEINSMSIILQAKLLRVLQDGMVRRVGGITETHVDVRVLSNINIPPYQAVDQKIIRQDLFYRLGVINISIPPLREHKEDIPLLSKNFIHRFNKKLERNVRNIDQATLAYFNAYDWPGNIRELQHAIESAMNILPNDQSLITAEYIPEHIVQSAKVAPHTEHKIEEAGSSLNNTLKNIEFQMFRNALLANKGNISRTARALGVSRQTLQYRIKRSGIDVKALLAEELEKR</sequence>
<dbReference type="Pfam" id="PF25601">
    <property type="entry name" value="AAA_lid_14"/>
    <property type="match status" value="1"/>
</dbReference>
<dbReference type="RefSeq" id="WP_146623692.1">
    <property type="nucleotide sequence ID" value="NZ_BJCC01000031.1"/>
</dbReference>
<dbReference type="Gene3D" id="1.10.10.60">
    <property type="entry name" value="Homeodomain-like"/>
    <property type="match status" value="1"/>
</dbReference>
<keyword evidence="3" id="KW-0805">Transcription regulation</keyword>
<evidence type="ECO:0000256" key="1">
    <source>
        <dbReference type="ARBA" id="ARBA00022741"/>
    </source>
</evidence>
<dbReference type="Pfam" id="PF02954">
    <property type="entry name" value="HTH_8"/>
    <property type="match status" value="1"/>
</dbReference>
<dbReference type="PROSITE" id="PS50112">
    <property type="entry name" value="PAS"/>
    <property type="match status" value="1"/>
</dbReference>
<dbReference type="Pfam" id="PF00989">
    <property type="entry name" value="PAS"/>
    <property type="match status" value="1"/>
</dbReference>
<keyword evidence="5" id="KW-0804">Transcription</keyword>
<dbReference type="Pfam" id="PF00158">
    <property type="entry name" value="Sigma54_activat"/>
    <property type="match status" value="1"/>
</dbReference>
<dbReference type="SUPFAM" id="SSF46689">
    <property type="entry name" value="Homeodomain-like"/>
    <property type="match status" value="1"/>
</dbReference>
<dbReference type="InterPro" id="IPR003593">
    <property type="entry name" value="AAA+_ATPase"/>
</dbReference>
<keyword evidence="4" id="KW-0238">DNA-binding</keyword>
<dbReference type="Proteomes" id="UP000290567">
    <property type="component" value="Unassembled WGS sequence"/>
</dbReference>
<dbReference type="PROSITE" id="PS50045">
    <property type="entry name" value="SIGMA54_INTERACT_4"/>
    <property type="match status" value="1"/>
</dbReference>
<feature type="domain" description="Sigma-54 factor interaction" evidence="6">
    <location>
        <begin position="253"/>
        <end position="481"/>
    </location>
</feature>
<dbReference type="CDD" id="cd00009">
    <property type="entry name" value="AAA"/>
    <property type="match status" value="1"/>
</dbReference>
<organism evidence="8 9">
    <name type="scientific">Enterococcus florum</name>
    <dbReference type="NCBI Taxonomy" id="2480627"/>
    <lineage>
        <taxon>Bacteria</taxon>
        <taxon>Bacillati</taxon>
        <taxon>Bacillota</taxon>
        <taxon>Bacilli</taxon>
        <taxon>Lactobacillales</taxon>
        <taxon>Enterococcaceae</taxon>
        <taxon>Enterococcus</taxon>
    </lineage>
</organism>
<evidence type="ECO:0000256" key="3">
    <source>
        <dbReference type="ARBA" id="ARBA00023015"/>
    </source>
</evidence>
<feature type="domain" description="PAS" evidence="7">
    <location>
        <begin position="101"/>
        <end position="156"/>
    </location>
</feature>
<comment type="caution">
    <text evidence="8">The sequence shown here is derived from an EMBL/GenBank/DDBJ whole genome shotgun (WGS) entry which is preliminary data.</text>
</comment>
<accession>A0A4P5PQW9</accession>
<dbReference type="InterPro" id="IPR025944">
    <property type="entry name" value="Sigma_54_int_dom_CS"/>
</dbReference>
<keyword evidence="2" id="KW-0067">ATP-binding</keyword>
<dbReference type="InterPro" id="IPR035965">
    <property type="entry name" value="PAS-like_dom_sf"/>
</dbReference>
<dbReference type="GO" id="GO:0005524">
    <property type="term" value="F:ATP binding"/>
    <property type="evidence" value="ECO:0007669"/>
    <property type="project" value="UniProtKB-KW"/>
</dbReference>
<dbReference type="FunFam" id="3.40.50.300:FF:000006">
    <property type="entry name" value="DNA-binding transcriptional regulator NtrC"/>
    <property type="match status" value="1"/>
</dbReference>
<evidence type="ECO:0000259" key="6">
    <source>
        <dbReference type="PROSITE" id="PS50045"/>
    </source>
</evidence>
<dbReference type="InterPro" id="IPR002078">
    <property type="entry name" value="Sigma_54_int"/>
</dbReference>
<dbReference type="InterPro" id="IPR009057">
    <property type="entry name" value="Homeodomain-like_sf"/>
</dbReference>
<dbReference type="SUPFAM" id="SSF55785">
    <property type="entry name" value="PYP-like sensor domain (PAS domain)"/>
    <property type="match status" value="1"/>
</dbReference>
<dbReference type="Gene3D" id="3.30.450.20">
    <property type="entry name" value="PAS domain"/>
    <property type="match status" value="1"/>
</dbReference>
<gene>
    <name evidence="8" type="ORF">NRIC_31840</name>
</gene>
<evidence type="ECO:0000259" key="7">
    <source>
        <dbReference type="PROSITE" id="PS50112"/>
    </source>
</evidence>
<proteinExistence type="predicted"/>
<dbReference type="InterPro" id="IPR025662">
    <property type="entry name" value="Sigma_54_int_dom_ATP-bd_1"/>
</dbReference>
<keyword evidence="9" id="KW-1185">Reference proteome</keyword>
<dbReference type="SUPFAM" id="SSF52540">
    <property type="entry name" value="P-loop containing nucleoside triphosphate hydrolases"/>
    <property type="match status" value="1"/>
</dbReference>
<evidence type="ECO:0000313" key="9">
    <source>
        <dbReference type="Proteomes" id="UP000290567"/>
    </source>
</evidence>
<dbReference type="PRINTS" id="PR01590">
    <property type="entry name" value="HTHFIS"/>
</dbReference>
<evidence type="ECO:0000313" key="8">
    <source>
        <dbReference type="EMBL" id="GCF95293.1"/>
    </source>
</evidence>
<dbReference type="EMBL" id="BJCC01000031">
    <property type="protein sequence ID" value="GCF95293.1"/>
    <property type="molecule type" value="Genomic_DNA"/>
</dbReference>
<dbReference type="InterPro" id="IPR027417">
    <property type="entry name" value="P-loop_NTPase"/>
</dbReference>
<dbReference type="PROSITE" id="PS00675">
    <property type="entry name" value="SIGMA54_INTERACT_1"/>
    <property type="match status" value="1"/>
</dbReference>
<dbReference type="PANTHER" id="PTHR32071:SF74">
    <property type="entry name" value="TRANSCRIPTIONAL ACTIVATOR ROCR"/>
    <property type="match status" value="1"/>
</dbReference>
<dbReference type="InterPro" id="IPR025943">
    <property type="entry name" value="Sigma_54_int_dom_ATP-bd_2"/>
</dbReference>
<keyword evidence="1" id="KW-0547">Nucleotide-binding</keyword>
<evidence type="ECO:0000256" key="4">
    <source>
        <dbReference type="ARBA" id="ARBA00023125"/>
    </source>
</evidence>
<dbReference type="Gene3D" id="1.10.8.60">
    <property type="match status" value="1"/>
</dbReference>
<dbReference type="OrthoDB" id="9771372at2"/>
<reference evidence="9" key="1">
    <citation type="submission" date="2019-02" db="EMBL/GenBank/DDBJ databases">
        <title>Draft genome sequence of Enterococcus sp. Gos25-1.</title>
        <authorList>
            <person name="Tanaka N."/>
            <person name="Shiwa Y."/>
            <person name="Fujita N."/>
        </authorList>
    </citation>
    <scope>NUCLEOTIDE SEQUENCE [LARGE SCALE GENOMIC DNA]</scope>
    <source>
        <strain evidence="9">Gos25-1</strain>
    </source>
</reference>
<dbReference type="InterPro" id="IPR000014">
    <property type="entry name" value="PAS"/>
</dbReference>
<dbReference type="PROSITE" id="PS00688">
    <property type="entry name" value="SIGMA54_INTERACT_3"/>
    <property type="match status" value="1"/>
</dbReference>
<evidence type="ECO:0000256" key="5">
    <source>
        <dbReference type="ARBA" id="ARBA00023163"/>
    </source>
</evidence>